<evidence type="ECO:0000256" key="3">
    <source>
        <dbReference type="ARBA" id="ARBA00023004"/>
    </source>
</evidence>
<name>A0A3M4QKD1_9PSED</name>
<dbReference type="GO" id="GO:0046872">
    <property type="term" value="F:metal ion binding"/>
    <property type="evidence" value="ECO:0007669"/>
    <property type="project" value="UniProtKB-KW"/>
</dbReference>
<dbReference type="Proteomes" id="UP000277179">
    <property type="component" value="Unassembled WGS sequence"/>
</dbReference>
<dbReference type="PROSITE" id="PS51007">
    <property type="entry name" value="CYTC"/>
    <property type="match status" value="1"/>
</dbReference>
<evidence type="ECO:0000256" key="4">
    <source>
        <dbReference type="PROSITE-ProRule" id="PRU00433"/>
    </source>
</evidence>
<dbReference type="Gene3D" id="1.10.760.10">
    <property type="entry name" value="Cytochrome c-like domain"/>
    <property type="match status" value="1"/>
</dbReference>
<dbReference type="PANTHER" id="PTHR30600:SF4">
    <property type="entry name" value="CYTOCHROME C DOMAIN-CONTAINING PROTEIN"/>
    <property type="match status" value="1"/>
</dbReference>
<dbReference type="InterPro" id="IPR010538">
    <property type="entry name" value="DHOR"/>
</dbReference>
<evidence type="ECO:0000313" key="7">
    <source>
        <dbReference type="Proteomes" id="UP000277179"/>
    </source>
</evidence>
<dbReference type="InterPro" id="IPR036909">
    <property type="entry name" value="Cyt_c-like_dom_sf"/>
</dbReference>
<keyword evidence="1 4" id="KW-0349">Heme</keyword>
<organism evidence="6 7">
    <name type="scientific">Pseudomonas salomonii</name>
    <dbReference type="NCBI Taxonomy" id="191391"/>
    <lineage>
        <taxon>Bacteria</taxon>
        <taxon>Pseudomonadati</taxon>
        <taxon>Pseudomonadota</taxon>
        <taxon>Gammaproteobacteria</taxon>
        <taxon>Pseudomonadales</taxon>
        <taxon>Pseudomonadaceae</taxon>
        <taxon>Pseudomonas</taxon>
    </lineage>
</organism>
<evidence type="ECO:0000313" key="6">
    <source>
        <dbReference type="EMBL" id="RMQ90690.1"/>
    </source>
</evidence>
<dbReference type="InterPro" id="IPR009056">
    <property type="entry name" value="Cyt_c-like_dom"/>
</dbReference>
<dbReference type="SUPFAM" id="SSF46626">
    <property type="entry name" value="Cytochrome c"/>
    <property type="match status" value="1"/>
</dbReference>
<gene>
    <name evidence="6" type="ORF">ALP97_100419</name>
</gene>
<proteinExistence type="predicted"/>
<dbReference type="Pfam" id="PF06537">
    <property type="entry name" value="DHOR"/>
    <property type="match status" value="1"/>
</dbReference>
<sequence>MATSRKKCAVILAGMNRIPPNDNCSYSIRPALLDFAALFFALAAGNPMVRSPLRVCAALLALSLTACDDAPRFTKAEPGESRAGGATTVNKRDQNAFSLPSANLAPTRRLDFSVGNSFFRSPWVIAPSTTTARDGLGPLFNTNACQNCHIKDGRGHPPLPDAPNAVSMLVRLSIPAAPVDARLIEQIGVVPEPVYGGQLQDMAVPGVAPEGKVRVDYTPVNVTFKDGSVVELRKPNLQITQLGYGPMHPETLFSARIAPPMIGLGLLEAISDADILRNTDAKTADKEALVGRANWVWDDAQHQTVLGRFGWKAGQPNLNQQNVHAFSGDMGLTTSLRPFDDCTDAQVACKQAPNGNGPEGEPEVSDNILRLVLFYTRNLAVPARRGVNTPQVLAGKNLFYQAGCQGCHKPTFTTAATAVEPELANQVIRPYSDLLLHDMGEGLADHRSEFKAGGRDWRTPPLWGIGLTQAVSGHTQFLHDGRARNLLEAVLWHGGEAQAAQQHVLSFNAEQRAALLAFLNSL</sequence>
<dbReference type="GO" id="GO:0004130">
    <property type="term" value="F:cytochrome-c peroxidase activity"/>
    <property type="evidence" value="ECO:0007669"/>
    <property type="project" value="TreeGrafter"/>
</dbReference>
<keyword evidence="3 4" id="KW-0408">Iron</keyword>
<reference evidence="6 7" key="1">
    <citation type="submission" date="2018-08" db="EMBL/GenBank/DDBJ databases">
        <title>Recombination of ecologically and evolutionarily significant loci maintains genetic cohesion in the Pseudomonas syringae species complex.</title>
        <authorList>
            <person name="Dillon M."/>
            <person name="Thakur S."/>
            <person name="Almeida R.N.D."/>
            <person name="Weir B.S."/>
            <person name="Guttman D.S."/>
        </authorList>
    </citation>
    <scope>NUCLEOTIDE SEQUENCE [LARGE SCALE GENOMIC DNA]</scope>
    <source>
        <strain evidence="6 7">ICMP 11288</strain>
    </source>
</reference>
<dbReference type="PIRSF" id="PIRSF028099">
    <property type="entry name" value="DUF1111"/>
    <property type="match status" value="1"/>
</dbReference>
<feature type="domain" description="Cytochrome c" evidence="5">
    <location>
        <begin position="390"/>
        <end position="522"/>
    </location>
</feature>
<protein>
    <recommendedName>
        <fullName evidence="5">Cytochrome c domain-containing protein</fullName>
    </recommendedName>
</protein>
<accession>A0A3M4QKD1</accession>
<dbReference type="InterPro" id="IPR051395">
    <property type="entry name" value="Cytochrome_c_Peroxidase/MauG"/>
</dbReference>
<evidence type="ECO:0000259" key="5">
    <source>
        <dbReference type="PROSITE" id="PS51007"/>
    </source>
</evidence>
<dbReference type="GO" id="GO:0020037">
    <property type="term" value="F:heme binding"/>
    <property type="evidence" value="ECO:0007669"/>
    <property type="project" value="InterPro"/>
</dbReference>
<comment type="caution">
    <text evidence="6">The sequence shown here is derived from an EMBL/GenBank/DDBJ whole genome shotgun (WGS) entry which is preliminary data.</text>
</comment>
<dbReference type="AlphaFoldDB" id="A0A3M4QKD1"/>
<evidence type="ECO:0000256" key="2">
    <source>
        <dbReference type="ARBA" id="ARBA00022723"/>
    </source>
</evidence>
<dbReference type="EMBL" id="RBRL01000111">
    <property type="protein sequence ID" value="RMQ90690.1"/>
    <property type="molecule type" value="Genomic_DNA"/>
</dbReference>
<dbReference type="GO" id="GO:0009055">
    <property type="term" value="F:electron transfer activity"/>
    <property type="evidence" value="ECO:0007669"/>
    <property type="project" value="InterPro"/>
</dbReference>
<evidence type="ECO:0000256" key="1">
    <source>
        <dbReference type="ARBA" id="ARBA00022617"/>
    </source>
</evidence>
<dbReference type="PANTHER" id="PTHR30600">
    <property type="entry name" value="CYTOCHROME C PEROXIDASE-RELATED"/>
    <property type="match status" value="1"/>
</dbReference>
<keyword evidence="2 4" id="KW-0479">Metal-binding</keyword>